<dbReference type="Pfam" id="PF06160">
    <property type="entry name" value="EzrA"/>
    <property type="match status" value="1"/>
</dbReference>
<name>A0A516KHK6_9BACI</name>
<dbReference type="GO" id="GO:0000917">
    <property type="term" value="P:division septum assembly"/>
    <property type="evidence" value="ECO:0007669"/>
    <property type="project" value="UniProtKB-KW"/>
</dbReference>
<keyword evidence="7 8" id="KW-0131">Cell cycle</keyword>
<evidence type="ECO:0000256" key="3">
    <source>
        <dbReference type="ARBA" id="ARBA00022989"/>
    </source>
</evidence>
<evidence type="ECO:0000256" key="4">
    <source>
        <dbReference type="ARBA" id="ARBA00023054"/>
    </source>
</evidence>
<dbReference type="HAMAP" id="MF_00728">
    <property type="entry name" value="EzrA"/>
    <property type="match status" value="1"/>
</dbReference>
<keyword evidence="2 8" id="KW-0812">Transmembrane</keyword>
<evidence type="ECO:0000313" key="9">
    <source>
        <dbReference type="EMBL" id="QDP40869.1"/>
    </source>
</evidence>
<evidence type="ECO:0000313" key="10">
    <source>
        <dbReference type="Proteomes" id="UP000315215"/>
    </source>
</evidence>
<gene>
    <name evidence="8 9" type="primary">ezrA</name>
    <name evidence="9" type="ORF">FN924_12135</name>
</gene>
<comment type="function">
    <text evidence="8">Negative regulator of FtsZ ring formation; modulates the frequency and position of FtsZ ring formation. Inhibits FtsZ ring formation at polar sites. Interacts either with FtsZ or with one of its binding partners to promote depolymerization.</text>
</comment>
<accession>A0A516KHK6</accession>
<feature type="topological domain" description="Extracellular" evidence="8">
    <location>
        <begin position="1"/>
        <end position="2"/>
    </location>
</feature>
<keyword evidence="6 8" id="KW-0717">Septation</keyword>
<keyword evidence="4 8" id="KW-0175">Coiled coil</keyword>
<evidence type="ECO:0000256" key="7">
    <source>
        <dbReference type="ARBA" id="ARBA00023306"/>
    </source>
</evidence>
<dbReference type="KEGG" id="aqt:FN924_12135"/>
<feature type="topological domain" description="Cytoplasmic" evidence="8">
    <location>
        <begin position="22"/>
        <end position="565"/>
    </location>
</feature>
<evidence type="ECO:0000256" key="6">
    <source>
        <dbReference type="ARBA" id="ARBA00023210"/>
    </source>
</evidence>
<proteinExistence type="inferred from homology"/>
<organism evidence="9 10">
    <name type="scientific">Radiobacillus deserti</name>
    <dbReference type="NCBI Taxonomy" id="2594883"/>
    <lineage>
        <taxon>Bacteria</taxon>
        <taxon>Bacillati</taxon>
        <taxon>Bacillota</taxon>
        <taxon>Bacilli</taxon>
        <taxon>Bacillales</taxon>
        <taxon>Bacillaceae</taxon>
        <taxon>Radiobacillus</taxon>
    </lineage>
</organism>
<comment type="subcellular location">
    <subcellularLocation>
        <location evidence="8">Cell membrane</location>
        <topology evidence="8">Single-pass membrane protein</topology>
    </subcellularLocation>
    <text evidence="8">Colocalized with FtsZ to the nascent septal site.</text>
</comment>
<reference evidence="9 10" key="1">
    <citation type="submission" date="2019-07" db="EMBL/GenBank/DDBJ databases">
        <authorList>
            <person name="Li J."/>
        </authorList>
    </citation>
    <scope>NUCLEOTIDE SEQUENCE [LARGE SCALE GENOMIC DNA]</scope>
    <source>
        <strain evidence="9 10">TKL69</strain>
    </source>
</reference>
<sequence>MAYIIGFILLLIALIVIGLILRKRVYDEVDHLENWKMDIMNRNVTSELSRVKDLNLSGETQDKFESWKERWENIVTRELPDIEEYLLDAEEAADRYRISTAKKNLRTVNEILGRIEKNIEQIFAEVDQLMEAEQHTREEIEDIQPRIKDLRKAMIQNRFQYGKAEIRFEVEFDDLDAKLQQYYSLTDSGDYTEAQVVVDDLKEHLEKVEYEMKAFPDIYKSCKQTLPTQIDDLLAGLKDMKEEGYRIEQMGFEKELHKFQERLVASVLELEKGNMTDAIEVSEHIDQRLKEMYQLLEKEALSKNYVEKHFPGYEQLIDESLQDFEETKKEIENLQKTYFFEDSDLESHLSLEKWMQSIRNQFEELKQEMESDKATFVSMRDALETSVKDLEELQVRHAEYKEQIRALRKDELEAKEKVQDMRKQLFDTNRKLKKSNIPGVPSYVWNLLKEASEKLEKVMVNLSKQPLDMGEVQHSLSAAETSVLAVIEQTNLLLEQAELVELVIQYANRYRSQHAILAAKLLEAENMFRNYEYENALEQAVQALKEIDPDAIKRLEQLKYSEVSS</sequence>
<evidence type="ECO:0000256" key="2">
    <source>
        <dbReference type="ARBA" id="ARBA00022692"/>
    </source>
</evidence>
<keyword evidence="3 8" id="KW-1133">Transmembrane helix</keyword>
<dbReference type="AlphaFoldDB" id="A0A516KHK6"/>
<dbReference type="GO" id="GO:0000921">
    <property type="term" value="P:septin ring assembly"/>
    <property type="evidence" value="ECO:0007669"/>
    <property type="project" value="InterPro"/>
</dbReference>
<keyword evidence="10" id="KW-1185">Reference proteome</keyword>
<dbReference type="EMBL" id="CP041666">
    <property type="protein sequence ID" value="QDP40869.1"/>
    <property type="molecule type" value="Genomic_DNA"/>
</dbReference>
<dbReference type="RefSeq" id="WP_143894837.1">
    <property type="nucleotide sequence ID" value="NZ_CP041666.1"/>
</dbReference>
<protein>
    <recommendedName>
        <fullName evidence="8">Septation ring formation regulator EzrA</fullName>
    </recommendedName>
</protein>
<comment type="similarity">
    <text evidence="8">Belongs to the EzrA family.</text>
</comment>
<dbReference type="InterPro" id="IPR010379">
    <property type="entry name" value="EzrA"/>
</dbReference>
<evidence type="ECO:0000256" key="1">
    <source>
        <dbReference type="ARBA" id="ARBA00022618"/>
    </source>
</evidence>
<dbReference type="NCBIfam" id="NF003413">
    <property type="entry name" value="PRK04778.1-7"/>
    <property type="match status" value="1"/>
</dbReference>
<dbReference type="OrthoDB" id="1654473at2"/>
<keyword evidence="1 8" id="KW-0132">Cell division</keyword>
<dbReference type="GO" id="GO:0005886">
    <property type="term" value="C:plasma membrane"/>
    <property type="evidence" value="ECO:0007669"/>
    <property type="project" value="UniProtKB-SubCell"/>
</dbReference>
<evidence type="ECO:0000256" key="5">
    <source>
        <dbReference type="ARBA" id="ARBA00023136"/>
    </source>
</evidence>
<dbReference type="GO" id="GO:0005940">
    <property type="term" value="C:septin ring"/>
    <property type="evidence" value="ECO:0007669"/>
    <property type="project" value="InterPro"/>
</dbReference>
<evidence type="ECO:0000256" key="8">
    <source>
        <dbReference type="HAMAP-Rule" id="MF_00728"/>
    </source>
</evidence>
<dbReference type="Proteomes" id="UP000315215">
    <property type="component" value="Chromosome"/>
</dbReference>
<feature type="coiled-coil region" evidence="8">
    <location>
        <begin position="317"/>
        <end position="424"/>
    </location>
</feature>
<keyword evidence="5 8" id="KW-0472">Membrane</keyword>
<keyword evidence="8" id="KW-1003">Cell membrane</keyword>